<reference evidence="2 3" key="1">
    <citation type="submission" date="2019-08" db="EMBL/GenBank/DDBJ databases">
        <title>Whole genome of Aphis craccivora.</title>
        <authorList>
            <person name="Voronova N.V."/>
            <person name="Shulinski R.S."/>
            <person name="Bandarenka Y.V."/>
            <person name="Zhorov D.G."/>
            <person name="Warner D."/>
        </authorList>
    </citation>
    <scope>NUCLEOTIDE SEQUENCE [LARGE SCALE GENOMIC DNA]</scope>
    <source>
        <strain evidence="2">180601</strain>
        <tissue evidence="2">Whole Body</tissue>
    </source>
</reference>
<organism evidence="2 3">
    <name type="scientific">Aphis craccivora</name>
    <name type="common">Cowpea aphid</name>
    <dbReference type="NCBI Taxonomy" id="307492"/>
    <lineage>
        <taxon>Eukaryota</taxon>
        <taxon>Metazoa</taxon>
        <taxon>Ecdysozoa</taxon>
        <taxon>Arthropoda</taxon>
        <taxon>Hexapoda</taxon>
        <taxon>Insecta</taxon>
        <taxon>Pterygota</taxon>
        <taxon>Neoptera</taxon>
        <taxon>Paraneoptera</taxon>
        <taxon>Hemiptera</taxon>
        <taxon>Sternorrhyncha</taxon>
        <taxon>Aphidomorpha</taxon>
        <taxon>Aphidoidea</taxon>
        <taxon>Aphididae</taxon>
        <taxon>Aphidini</taxon>
        <taxon>Aphis</taxon>
        <taxon>Aphis</taxon>
    </lineage>
</organism>
<sequence length="134" mass="14880">MGDRRPSQLLRDIRSVLDGIADAALKKFWLQKLLPTILAIISGLDGSLESLAERADRVANASAGRDIDVVSTSRDNDRCRSMETTISELTTQIAALIASQVSQNRSSRGQNRSRSQSRSRSQPRTRNDAWCYQC</sequence>
<proteinExistence type="predicted"/>
<accession>A0A6G0YY51</accession>
<dbReference type="PANTHER" id="PTHR33327:SF3">
    <property type="entry name" value="RNA-DIRECTED DNA POLYMERASE"/>
    <property type="match status" value="1"/>
</dbReference>
<feature type="region of interest" description="Disordered" evidence="1">
    <location>
        <begin position="100"/>
        <end position="128"/>
    </location>
</feature>
<dbReference type="AlphaFoldDB" id="A0A6G0YY51"/>
<dbReference type="PANTHER" id="PTHR33327">
    <property type="entry name" value="ENDONUCLEASE"/>
    <property type="match status" value="1"/>
</dbReference>
<name>A0A6G0YY51_APHCR</name>
<comment type="caution">
    <text evidence="2">The sequence shown here is derived from an EMBL/GenBank/DDBJ whole genome shotgun (WGS) entry which is preliminary data.</text>
</comment>
<evidence type="ECO:0000256" key="1">
    <source>
        <dbReference type="SAM" id="MobiDB-lite"/>
    </source>
</evidence>
<dbReference type="Proteomes" id="UP000478052">
    <property type="component" value="Unassembled WGS sequence"/>
</dbReference>
<dbReference type="OrthoDB" id="6589648at2759"/>
<protein>
    <submittedName>
        <fullName evidence="2">Uncharacterized protein</fullName>
    </submittedName>
</protein>
<dbReference type="EMBL" id="VUJU01001976">
    <property type="protein sequence ID" value="KAF0763061.1"/>
    <property type="molecule type" value="Genomic_DNA"/>
</dbReference>
<gene>
    <name evidence="2" type="ORF">FWK35_00017797</name>
</gene>
<feature type="compositionally biased region" description="Low complexity" evidence="1">
    <location>
        <begin position="100"/>
        <end position="114"/>
    </location>
</feature>
<keyword evidence="3" id="KW-1185">Reference proteome</keyword>
<evidence type="ECO:0000313" key="2">
    <source>
        <dbReference type="EMBL" id="KAF0763061.1"/>
    </source>
</evidence>
<evidence type="ECO:0000313" key="3">
    <source>
        <dbReference type="Proteomes" id="UP000478052"/>
    </source>
</evidence>